<evidence type="ECO:0000313" key="1">
    <source>
        <dbReference type="EMBL" id="MBE0561809.1"/>
    </source>
</evidence>
<reference evidence="1" key="2">
    <citation type="submission" date="2020-10" db="EMBL/GenBank/DDBJ databases">
        <title>Enrichment of novel Verrucomicrobia, Bacteroidetes and Krumholzibacteria in an oxygen-limited, methane- and iron-fed bioreactor inoculated with Bothnian Sea sediments.</title>
        <authorList>
            <person name="Martins P.D."/>
            <person name="de Jong A."/>
            <person name="Lenstra W.K."/>
            <person name="van Helmond N.A.G.M."/>
            <person name="Slomp C.P."/>
            <person name="Jetten M.S.M."/>
            <person name="Welte C.U."/>
            <person name="Rasigraf O."/>
        </authorList>
    </citation>
    <scope>NUCLEOTIDE SEQUENCE</scope>
    <source>
        <strain evidence="1">MAG47</strain>
    </source>
</reference>
<dbReference type="Proteomes" id="UP000642265">
    <property type="component" value="Unassembled WGS sequence"/>
</dbReference>
<dbReference type="AlphaFoldDB" id="A0A8I0T9M4"/>
<name>A0A8I0T9M4_BRUAN</name>
<reference evidence="1" key="1">
    <citation type="submission" date="2020-09" db="EMBL/GenBank/DDBJ databases">
        <authorList>
            <person name="Dalcin Martins P."/>
        </authorList>
    </citation>
    <scope>NUCLEOTIDE SEQUENCE</scope>
    <source>
        <strain evidence="1">MAG47</strain>
    </source>
</reference>
<organism evidence="1 2">
    <name type="scientific">Brucella anthropi</name>
    <name type="common">Ochrobactrum anthropi</name>
    <dbReference type="NCBI Taxonomy" id="529"/>
    <lineage>
        <taxon>Bacteria</taxon>
        <taxon>Pseudomonadati</taxon>
        <taxon>Pseudomonadota</taxon>
        <taxon>Alphaproteobacteria</taxon>
        <taxon>Hyphomicrobiales</taxon>
        <taxon>Brucellaceae</taxon>
        <taxon>Brucella/Ochrobactrum group</taxon>
        <taxon>Brucella</taxon>
    </lineage>
</organism>
<accession>A0A8I0T9M4</accession>
<comment type="caution">
    <text evidence="1">The sequence shown here is derived from an EMBL/GenBank/DDBJ whole genome shotgun (WGS) entry which is preliminary data.</text>
</comment>
<proteinExistence type="predicted"/>
<dbReference type="EMBL" id="JACZKO010000038">
    <property type="protein sequence ID" value="MBE0561809.1"/>
    <property type="molecule type" value="Genomic_DNA"/>
</dbReference>
<evidence type="ECO:0000313" key="2">
    <source>
        <dbReference type="Proteomes" id="UP000642265"/>
    </source>
</evidence>
<protein>
    <submittedName>
        <fullName evidence="1">Uncharacterized protein</fullName>
    </submittedName>
</protein>
<gene>
    <name evidence="1" type="ORF">IH622_13485</name>
</gene>
<sequence>MVSQFEYTPLPSNFTEDEIAFADEFKDLVLGYVEDGSDGNRLIQIVLAKLAQMIAVSVNREVPDEYVLDFVKSSFWENYQLARNTYQGRVQ</sequence>